<feature type="transmembrane region" description="Helical" evidence="6">
    <location>
        <begin position="891"/>
        <end position="913"/>
    </location>
</feature>
<feature type="transmembrane region" description="Helical" evidence="6">
    <location>
        <begin position="329"/>
        <end position="356"/>
    </location>
</feature>
<feature type="transmembrane region" description="Helical" evidence="6">
    <location>
        <begin position="500"/>
        <end position="517"/>
    </location>
</feature>
<gene>
    <name evidence="9" type="ORF">MILUP08_42087</name>
</gene>
<evidence type="ECO:0000256" key="6">
    <source>
        <dbReference type="SAM" id="Phobius"/>
    </source>
</evidence>
<feature type="chain" id="PRO_5039469455" description="ABC3 transporter permease C-terminal domain-containing protein" evidence="7">
    <location>
        <begin position="32"/>
        <end position="1018"/>
    </location>
</feature>
<evidence type="ECO:0000256" key="3">
    <source>
        <dbReference type="ARBA" id="ARBA00022692"/>
    </source>
</evidence>
<comment type="subcellular location">
    <subcellularLocation>
        <location evidence="1">Cell membrane</location>
        <topology evidence="1">Multi-pass membrane protein</topology>
    </subcellularLocation>
</comment>
<dbReference type="Pfam" id="PF02687">
    <property type="entry name" value="FtsX"/>
    <property type="match status" value="1"/>
</dbReference>
<dbReference type="AlphaFoldDB" id="I0L020"/>
<reference evidence="10" key="1">
    <citation type="journal article" date="2012" name="J. Bacteriol.">
        <title>Genome Sequence of Micromonospora lupini Lupac 08, Isolated from Root Nodules of Lupinus angustifolius.</title>
        <authorList>
            <person name="Alonso-Vega P."/>
            <person name="Normand P."/>
            <person name="Bacigalupe R."/>
            <person name="Pujic P."/>
            <person name="Lajus A."/>
            <person name="Vallenet D."/>
            <person name="Carro L."/>
            <person name="Coll P."/>
            <person name="Trujillo M.E."/>
        </authorList>
    </citation>
    <scope>NUCLEOTIDE SEQUENCE [LARGE SCALE GENOMIC DNA]</scope>
    <source>
        <strain evidence="10">Lupac 08</strain>
    </source>
</reference>
<organism evidence="9 10">
    <name type="scientific">Micromonospora lupini str. Lupac 08</name>
    <dbReference type="NCBI Taxonomy" id="1150864"/>
    <lineage>
        <taxon>Bacteria</taxon>
        <taxon>Bacillati</taxon>
        <taxon>Actinomycetota</taxon>
        <taxon>Actinomycetes</taxon>
        <taxon>Micromonosporales</taxon>
        <taxon>Micromonosporaceae</taxon>
        <taxon>Micromonospora</taxon>
    </lineage>
</organism>
<feature type="signal peptide" evidence="7">
    <location>
        <begin position="1"/>
        <end position="31"/>
    </location>
</feature>
<feature type="transmembrane region" description="Helical" evidence="6">
    <location>
        <begin position="455"/>
        <end position="479"/>
    </location>
</feature>
<evidence type="ECO:0000256" key="7">
    <source>
        <dbReference type="SAM" id="SignalP"/>
    </source>
</evidence>
<dbReference type="eggNOG" id="COG0577">
    <property type="taxonomic scope" value="Bacteria"/>
</dbReference>
<evidence type="ECO:0000256" key="4">
    <source>
        <dbReference type="ARBA" id="ARBA00022989"/>
    </source>
</evidence>
<evidence type="ECO:0000313" key="9">
    <source>
        <dbReference type="EMBL" id="CCH17167.1"/>
    </source>
</evidence>
<dbReference type="OrthoDB" id="3275641at2"/>
<proteinExistence type="predicted"/>
<name>I0L020_9ACTN</name>
<feature type="transmembrane region" description="Helical" evidence="6">
    <location>
        <begin position="986"/>
        <end position="1009"/>
    </location>
</feature>
<feature type="transmembrane region" description="Helical" evidence="6">
    <location>
        <begin position="376"/>
        <end position="396"/>
    </location>
</feature>
<keyword evidence="5 6" id="KW-0472">Membrane</keyword>
<feature type="domain" description="ABC3 transporter permease C-terminal" evidence="8">
    <location>
        <begin position="290"/>
        <end position="393"/>
    </location>
</feature>
<feature type="transmembrane region" description="Helical" evidence="6">
    <location>
        <begin position="288"/>
        <end position="309"/>
    </location>
</feature>
<keyword evidence="10" id="KW-1185">Reference proteome</keyword>
<evidence type="ECO:0000256" key="2">
    <source>
        <dbReference type="ARBA" id="ARBA00022475"/>
    </source>
</evidence>
<keyword evidence="2" id="KW-1003">Cell membrane</keyword>
<protein>
    <recommendedName>
        <fullName evidence="8">ABC3 transporter permease C-terminal domain-containing protein</fullName>
    </recommendedName>
</protein>
<keyword evidence="4 6" id="KW-1133">Transmembrane helix</keyword>
<evidence type="ECO:0000256" key="1">
    <source>
        <dbReference type="ARBA" id="ARBA00004651"/>
    </source>
</evidence>
<evidence type="ECO:0000313" key="10">
    <source>
        <dbReference type="Proteomes" id="UP000003448"/>
    </source>
</evidence>
<feature type="transmembrane region" description="Helical" evidence="6">
    <location>
        <begin position="417"/>
        <end position="435"/>
    </location>
</feature>
<accession>I0L020</accession>
<keyword evidence="7" id="KW-0732">Signal</keyword>
<dbReference type="InterPro" id="IPR003838">
    <property type="entry name" value="ABC3_permease_C"/>
</dbReference>
<dbReference type="GO" id="GO:0005886">
    <property type="term" value="C:plasma membrane"/>
    <property type="evidence" value="ECO:0007669"/>
    <property type="project" value="UniProtKB-SubCell"/>
</dbReference>
<comment type="caution">
    <text evidence="9">The sequence shown here is derived from an EMBL/GenBank/DDBJ whole genome shotgun (WGS) entry which is preliminary data.</text>
</comment>
<keyword evidence="3 6" id="KW-0812">Transmembrane</keyword>
<dbReference type="EMBL" id="CAIE01000017">
    <property type="protein sequence ID" value="CCH17167.1"/>
    <property type="molecule type" value="Genomic_DNA"/>
</dbReference>
<dbReference type="RefSeq" id="WP_007457629.1">
    <property type="nucleotide sequence ID" value="NZ_HF570108.1"/>
</dbReference>
<dbReference type="Proteomes" id="UP000003448">
    <property type="component" value="Unassembled WGS sequence"/>
</dbReference>
<evidence type="ECO:0000256" key="5">
    <source>
        <dbReference type="ARBA" id="ARBA00023136"/>
    </source>
</evidence>
<evidence type="ECO:0000259" key="8">
    <source>
        <dbReference type="Pfam" id="PF02687"/>
    </source>
</evidence>
<feature type="transmembrane region" description="Helical" evidence="6">
    <location>
        <begin position="934"/>
        <end position="960"/>
    </location>
</feature>
<sequence length="1018" mass="105631">MLAIIWGALTARRAQALAVLLLAVLAGAAAAAAPSYVAAAGQAVARNELATADPTDSQLRLAESTDYPGMPGDPSRAPFGNDVRELAPAGFDVVFGSQSGGVATGRAGKATSNLVFRSGVCERVSVTGACPRATTKGQLPEVMVSTHTAQRLGVAAGGQFTFGAVPVRVAGVYRPLDVTDPFWVGAEFIRTPAAGAAATAVPGSAEDAIFTSESAPLVDDQVITRRATADLYLTERLLDSHSVRDLQSMVAVLARDSDLRGFGSGTSLSAFFDRVALQRGQLADGVTLGAGLLVLLSWLVLFVSVSSGADERRPEQGLLLLRGVQRPRLWALAIGEHAVPVLVAIPLGCLGGVAAARLLAAHTLPTQADVSVDATVVGYAAVGALGALVAVLLAQARTMSAPVVDLLRRVPARARGWRATVGDMVAVAVAVAAVVQVRSGGTPSGLALVAPVVGALAAGLLFARVAMLGGAVAGAALLARGRTASGLALVQVARQPRFRPLIALLTVAVAMLAFTAATSEVASAAYADRATIEVGAPRVVEVDATSRSHLLNAVRAVDPEGRFAMAAVVTNAASEADTPVLAVDSGRLATVTVPRSFYGASLADVARAIRPDPPGEPLDLRGRLLTVLATADFDKAAFGGNRVRLVVTVASANGTRVVVALKDVEPGHDEYRFPVPECAQTCRLVKIEILAEVVPQPLVVRFDKLLTGDGDTDGDGDFDGDRVRLTGAQFGELERWRQTDPNYSFLSSGEGKDAGLVIDIPDGRRVKPAGISVADSPSPLPGWLTRSKGEMLGSSHRYEAIDGTPSEARVVGLADRLPRLGGSGLVVDLEYADRLAVAGQSGTKEVWLTRTAPADVLDRLRAQGLVVKHDRTIAAVRDGYDRQGAAIALRFNLFAALAGVLIGAAGLVALAAAEQRNRVAMLVALRRQGLPARAVRGGYGWPVVVATVSGGIATVVIWLLTRDGQRLFSRGRSPLPLPDWPDAGRLLLFVAPTVALFALTAVVLARIVAASIRRRTGR</sequence>
<dbReference type="STRING" id="1150864.MILUP08_42087"/>